<dbReference type="Gene3D" id="3.40.50.1450">
    <property type="entry name" value="HybD-like"/>
    <property type="match status" value="1"/>
</dbReference>
<dbReference type="GO" id="GO:0009847">
    <property type="term" value="P:spore germination"/>
    <property type="evidence" value="ECO:0007669"/>
    <property type="project" value="InterPro"/>
</dbReference>
<comment type="caution">
    <text evidence="4">The sequence shown here is derived from an EMBL/GenBank/DDBJ whole genome shotgun (WGS) entry which is preliminary data.</text>
</comment>
<evidence type="ECO:0000256" key="2">
    <source>
        <dbReference type="ARBA" id="ARBA00022801"/>
    </source>
</evidence>
<dbReference type="NCBIfam" id="TIGR01441">
    <property type="entry name" value="GPR"/>
    <property type="match status" value="1"/>
</dbReference>
<reference evidence="4" key="1">
    <citation type="submission" date="2007-11" db="EMBL/GenBank/DDBJ databases">
        <authorList>
            <person name="Fulton L."/>
            <person name="Clifton S."/>
            <person name="Fulton B."/>
            <person name="Xu J."/>
            <person name="Minx P."/>
            <person name="Pepin K.H."/>
            <person name="Johnson M."/>
            <person name="Thiruvilangam P."/>
            <person name="Bhonagiri V."/>
            <person name="Nash W.E."/>
            <person name="Mardis E.R."/>
            <person name="Wilson R.K."/>
        </authorList>
    </citation>
    <scope>NUCLEOTIDE SEQUENCE [LARGE SCALE GENOMIC DNA]</scope>
    <source>
        <strain evidence="4">DSM 1402</strain>
    </source>
</reference>
<evidence type="ECO:0000313" key="5">
    <source>
        <dbReference type="Proteomes" id="UP000005798"/>
    </source>
</evidence>
<dbReference type="EC" id="3.4.24.78" evidence="4"/>
<dbReference type="eggNOG" id="COG0680">
    <property type="taxonomic scope" value="Bacteria"/>
</dbReference>
<reference evidence="4" key="2">
    <citation type="submission" date="2014-06" db="EMBL/GenBank/DDBJ databases">
        <title>Draft genome sequence of Clostridium ramosum(DSM 1402).</title>
        <authorList>
            <person name="Sudarsanam P."/>
            <person name="Ley R."/>
            <person name="Guruge J."/>
            <person name="Turnbaugh P.J."/>
            <person name="Mahowald M."/>
            <person name="Liep D."/>
            <person name="Gordon J."/>
        </authorList>
    </citation>
    <scope>NUCLEOTIDE SEQUENCE</scope>
    <source>
        <strain evidence="4">DSM 1402</strain>
    </source>
</reference>
<dbReference type="GO" id="GO:0008233">
    <property type="term" value="F:peptidase activity"/>
    <property type="evidence" value="ECO:0007669"/>
    <property type="project" value="UniProtKB-KW"/>
</dbReference>
<evidence type="ECO:0000256" key="1">
    <source>
        <dbReference type="ARBA" id="ARBA00022670"/>
    </source>
</evidence>
<dbReference type="EMBL" id="ABFX02000004">
    <property type="protein sequence ID" value="EDS19185.1"/>
    <property type="molecule type" value="Genomic_DNA"/>
</dbReference>
<dbReference type="AlphaFoldDB" id="B0N413"/>
<dbReference type="InterPro" id="IPR005080">
    <property type="entry name" value="Peptidase_A25"/>
</dbReference>
<protein>
    <submittedName>
        <fullName evidence="4">GPR endopeptidase</fullName>
        <ecNumber evidence="4">3.4.24.78</ecNumber>
    </submittedName>
</protein>
<dbReference type="Proteomes" id="UP000005798">
    <property type="component" value="Unassembled WGS sequence"/>
</dbReference>
<keyword evidence="5" id="KW-1185">Reference proteome</keyword>
<proteinExistence type="inferred from homology"/>
<dbReference type="SUPFAM" id="SSF53163">
    <property type="entry name" value="HybD-like"/>
    <property type="match status" value="1"/>
</dbReference>
<organism evidence="4 5">
    <name type="scientific">Thomasclavelia ramosa DSM 1402</name>
    <dbReference type="NCBI Taxonomy" id="445974"/>
    <lineage>
        <taxon>Bacteria</taxon>
        <taxon>Bacillati</taxon>
        <taxon>Bacillota</taxon>
        <taxon>Erysipelotrichia</taxon>
        <taxon>Erysipelotrichales</taxon>
        <taxon>Coprobacillaceae</taxon>
        <taxon>Thomasclavelia</taxon>
    </lineage>
</organism>
<dbReference type="HAMAP" id="MF_00626">
    <property type="entry name" value="Germination_prot"/>
    <property type="match status" value="1"/>
</dbReference>
<accession>B0N413</accession>
<dbReference type="GO" id="GO:0006508">
    <property type="term" value="P:proteolysis"/>
    <property type="evidence" value="ECO:0007669"/>
    <property type="project" value="UniProtKB-KW"/>
</dbReference>
<dbReference type="InterPro" id="IPR023430">
    <property type="entry name" value="Pept_HybD-like_dom_sf"/>
</dbReference>
<gene>
    <name evidence="4" type="primary">gpr</name>
    <name evidence="4" type="ORF">CLORAM_01182</name>
</gene>
<dbReference type="HOGENOM" id="CLU_055087_1_0_9"/>
<name>B0N413_9FIRM</name>
<evidence type="ECO:0000313" key="4">
    <source>
        <dbReference type="EMBL" id="EDS19185.1"/>
    </source>
</evidence>
<keyword evidence="2 4" id="KW-0378">Hydrolase</keyword>
<keyword evidence="1" id="KW-0645">Protease</keyword>
<dbReference type="Pfam" id="PF03418">
    <property type="entry name" value="Peptidase_A25"/>
    <property type="match status" value="1"/>
</dbReference>
<keyword evidence="3" id="KW-0865">Zymogen</keyword>
<sequence length="327" mass="36665">MIFIIGDRMNFSNIRSDLATESLEQLEVGKHYQKEEYVNDGVKVEKVSILQAHQSINQGIGTYIEISFKDYLEQTAIIKEVVNNLKPLIDKIDYPKILMVGLGNQYLTNDAIGPRTLRDVRITHFLDDEDKLINHYYDILGIAPGVMVQTGMETGAIVKALVDKEDIDLVIVVDALCAKNYHKLAHVIQINDVGINPGSGIGNYRQAINEETVGAKVIAIGIPTVIYASSLVSDVLNYTLDYFGDSLNPISKLKVGKRERYHGSLNEQQKEMMLGQLGKLDDSELELLFNEILNPIDCNFVLSDKQIDEQCEIMSKIISKSINALRY</sequence>
<evidence type="ECO:0000256" key="3">
    <source>
        <dbReference type="ARBA" id="ARBA00023145"/>
    </source>
</evidence>